<accession>A0A2G3ED34</accession>
<dbReference type="InterPro" id="IPR000064">
    <property type="entry name" value="NLP_P60_dom"/>
</dbReference>
<keyword evidence="5" id="KW-0812">Transmembrane</keyword>
<feature type="domain" description="NlpC/P60" evidence="6">
    <location>
        <begin position="342"/>
        <end position="483"/>
    </location>
</feature>
<dbReference type="InterPro" id="IPR038765">
    <property type="entry name" value="Papain-like_cys_pep_sf"/>
</dbReference>
<evidence type="ECO:0000256" key="5">
    <source>
        <dbReference type="SAM" id="Phobius"/>
    </source>
</evidence>
<proteinExistence type="inferred from homology"/>
<organism evidence="7 8">
    <name type="scientific">Pseudobutyrivibrio ruminis</name>
    <dbReference type="NCBI Taxonomy" id="46206"/>
    <lineage>
        <taxon>Bacteria</taxon>
        <taxon>Bacillati</taxon>
        <taxon>Bacillota</taxon>
        <taxon>Clostridia</taxon>
        <taxon>Lachnospirales</taxon>
        <taxon>Lachnospiraceae</taxon>
        <taxon>Pseudobutyrivibrio</taxon>
    </lineage>
</organism>
<evidence type="ECO:0000313" key="8">
    <source>
        <dbReference type="Proteomes" id="UP000224317"/>
    </source>
</evidence>
<evidence type="ECO:0000256" key="2">
    <source>
        <dbReference type="ARBA" id="ARBA00022670"/>
    </source>
</evidence>
<dbReference type="SUPFAM" id="SSF54001">
    <property type="entry name" value="Cysteine proteinases"/>
    <property type="match status" value="1"/>
</dbReference>
<dbReference type="GO" id="GO:0006508">
    <property type="term" value="P:proteolysis"/>
    <property type="evidence" value="ECO:0007669"/>
    <property type="project" value="UniProtKB-KW"/>
</dbReference>
<sequence>MKNYGTQRLSKDELVHAKKIGKLLEDGDPSLGHSDRLLREATKNIINFGGGSPIGKDRFGEETFDLEDFEEEAEEEVYQLKSGKKDKKSFFKKKAEEEEEAEESVDLKKVISPKTKDFKELKKDLAGSYMMNARGGRRGRGKGDEKDDGKEIAGKMLGKMIIGGALMIPGANVVGGMNKMVLNKTPAKVDTKEFTPEERTAIKKQTVANVMKESKALGGGPMESIGGEGGSGIGDIFKGLSGGKAALLGLVGKAESGMQGLLAAASAKFGALIFPFVCISLLFCIVLGTFHGVTSSVLGGYGGHSGAPIAAQRQLSPEEIEDLILERGWRLDENNNRVSTLPEDRQNLLRFAFSKIGYYYTQNVDEDLGPTRFGPEYYDCSSLAHYVTEAGGKHLVLSTAAEEAHTLYKEGKRIDRQTDLEIGDLIFYAGKTENNRWGGIRHVAIYVGKGEDGVDYMVEAFGSKEGIIYTPLRIGHETMVGRP</sequence>
<dbReference type="RefSeq" id="WP_099412737.1">
    <property type="nucleotide sequence ID" value="NZ_PDYH01000008.1"/>
</dbReference>
<dbReference type="PANTHER" id="PTHR47359:SF3">
    <property type="entry name" value="NLP_P60 DOMAIN-CONTAINING PROTEIN-RELATED"/>
    <property type="match status" value="1"/>
</dbReference>
<dbReference type="InterPro" id="IPR051794">
    <property type="entry name" value="PG_Endopeptidase_C40"/>
</dbReference>
<keyword evidence="8" id="KW-1185">Reference proteome</keyword>
<feature type="transmembrane region" description="Helical" evidence="5">
    <location>
        <begin position="269"/>
        <end position="290"/>
    </location>
</feature>
<evidence type="ECO:0000256" key="1">
    <source>
        <dbReference type="ARBA" id="ARBA00007074"/>
    </source>
</evidence>
<keyword evidence="5" id="KW-0472">Membrane</keyword>
<evidence type="ECO:0000256" key="4">
    <source>
        <dbReference type="ARBA" id="ARBA00022807"/>
    </source>
</evidence>
<evidence type="ECO:0000256" key="3">
    <source>
        <dbReference type="ARBA" id="ARBA00022801"/>
    </source>
</evidence>
<comment type="similarity">
    <text evidence="1">Belongs to the peptidase C40 family.</text>
</comment>
<comment type="caution">
    <text evidence="7">The sequence shown here is derived from an EMBL/GenBank/DDBJ whole genome shotgun (WGS) entry which is preliminary data.</text>
</comment>
<dbReference type="GO" id="GO:0008234">
    <property type="term" value="F:cysteine-type peptidase activity"/>
    <property type="evidence" value="ECO:0007669"/>
    <property type="project" value="UniProtKB-KW"/>
</dbReference>
<evidence type="ECO:0000259" key="6">
    <source>
        <dbReference type="PROSITE" id="PS51935"/>
    </source>
</evidence>
<dbReference type="Gene3D" id="3.90.1720.10">
    <property type="entry name" value="endopeptidase domain like (from Nostoc punctiforme)"/>
    <property type="match status" value="1"/>
</dbReference>
<dbReference type="Proteomes" id="UP000224317">
    <property type="component" value="Unassembled WGS sequence"/>
</dbReference>
<evidence type="ECO:0000313" key="7">
    <source>
        <dbReference type="EMBL" id="PHU41202.1"/>
    </source>
</evidence>
<dbReference type="Pfam" id="PF00877">
    <property type="entry name" value="NLPC_P60"/>
    <property type="match status" value="1"/>
</dbReference>
<keyword evidence="4" id="KW-0788">Thiol protease</keyword>
<reference evidence="7" key="1">
    <citation type="submission" date="2017-10" db="EMBL/GenBank/DDBJ databases">
        <title>Resolving the taxonomy of Roseburia spp., Eubacterium rectale and Agathobacter spp. through phylogenomic analysis.</title>
        <authorList>
            <person name="Sheridan P.O."/>
            <person name="Walker A.W."/>
            <person name="Duncan S.H."/>
            <person name="Scott K.P."/>
            <person name="Toole P.W.O."/>
            <person name="Luis P."/>
            <person name="Flint H.J."/>
        </authorList>
    </citation>
    <scope>NUCLEOTIDE SEQUENCE [LARGE SCALE GENOMIC DNA]</scope>
    <source>
        <strain evidence="7">JK10</strain>
    </source>
</reference>
<gene>
    <name evidence="7" type="ORF">CSX00_02495</name>
</gene>
<protein>
    <recommendedName>
        <fullName evidence="6">NlpC/P60 domain-containing protein</fullName>
    </recommendedName>
</protein>
<dbReference type="PANTHER" id="PTHR47359">
    <property type="entry name" value="PEPTIDOGLYCAN DL-ENDOPEPTIDASE CWLO"/>
    <property type="match status" value="1"/>
</dbReference>
<keyword evidence="3" id="KW-0378">Hydrolase</keyword>
<dbReference type="EMBL" id="PDYH01000008">
    <property type="protein sequence ID" value="PHU41202.1"/>
    <property type="molecule type" value="Genomic_DNA"/>
</dbReference>
<dbReference type="PROSITE" id="PS51935">
    <property type="entry name" value="NLPC_P60"/>
    <property type="match status" value="1"/>
</dbReference>
<keyword evidence="2" id="KW-0645">Protease</keyword>
<dbReference type="AlphaFoldDB" id="A0A2G3ED34"/>
<keyword evidence="5" id="KW-1133">Transmembrane helix</keyword>
<name>A0A2G3ED34_9FIRM</name>